<feature type="non-terminal residue" evidence="6">
    <location>
        <position position="528"/>
    </location>
</feature>
<dbReference type="Pfam" id="PF01229">
    <property type="entry name" value="Glyco_hydro_39"/>
    <property type="match status" value="1"/>
</dbReference>
<protein>
    <recommendedName>
        <fullName evidence="5">Glycosyl hydrolases family 39 N-terminal catalytic domain-containing protein</fullName>
    </recommendedName>
</protein>
<evidence type="ECO:0000256" key="1">
    <source>
        <dbReference type="ARBA" id="ARBA00008875"/>
    </source>
</evidence>
<keyword evidence="2" id="KW-0378">Hydrolase</keyword>
<name>A0A443RZE3_9ACAR</name>
<dbReference type="GO" id="GO:0005975">
    <property type="term" value="P:carbohydrate metabolic process"/>
    <property type="evidence" value="ECO:0007669"/>
    <property type="project" value="InterPro"/>
</dbReference>
<dbReference type="InterPro" id="IPR017853">
    <property type="entry name" value="GH"/>
</dbReference>
<dbReference type="VEuPathDB" id="VectorBase:LDEU011405"/>
<evidence type="ECO:0000256" key="2">
    <source>
        <dbReference type="ARBA" id="ARBA00022801"/>
    </source>
</evidence>
<accession>A0A443RZE3</accession>
<dbReference type="InterPro" id="IPR049166">
    <property type="entry name" value="GH39_cat"/>
</dbReference>
<dbReference type="InterPro" id="IPR000514">
    <property type="entry name" value="Glyco_hydro_39"/>
</dbReference>
<organism evidence="6 7">
    <name type="scientific">Leptotrombidium deliense</name>
    <dbReference type="NCBI Taxonomy" id="299467"/>
    <lineage>
        <taxon>Eukaryota</taxon>
        <taxon>Metazoa</taxon>
        <taxon>Ecdysozoa</taxon>
        <taxon>Arthropoda</taxon>
        <taxon>Chelicerata</taxon>
        <taxon>Arachnida</taxon>
        <taxon>Acari</taxon>
        <taxon>Acariformes</taxon>
        <taxon>Trombidiformes</taxon>
        <taxon>Prostigmata</taxon>
        <taxon>Anystina</taxon>
        <taxon>Parasitengona</taxon>
        <taxon>Trombiculoidea</taxon>
        <taxon>Trombiculidae</taxon>
        <taxon>Leptotrombidium</taxon>
    </lineage>
</organism>
<dbReference type="Proteomes" id="UP000288716">
    <property type="component" value="Unassembled WGS sequence"/>
</dbReference>
<reference evidence="6 7" key="1">
    <citation type="journal article" date="2018" name="Gigascience">
        <title>Genomes of trombidid mites reveal novel predicted allergens and laterally-transferred genes associated with secondary metabolism.</title>
        <authorList>
            <person name="Dong X."/>
            <person name="Chaisiri K."/>
            <person name="Xia D."/>
            <person name="Armstrong S.D."/>
            <person name="Fang Y."/>
            <person name="Donnelly M.J."/>
            <person name="Kadowaki T."/>
            <person name="McGarry J.W."/>
            <person name="Darby A.C."/>
            <person name="Makepeace B.L."/>
        </authorList>
    </citation>
    <scope>NUCLEOTIDE SEQUENCE [LARGE SCALE GENOMIC DNA]</scope>
    <source>
        <strain evidence="6">UoL-UT</strain>
    </source>
</reference>
<evidence type="ECO:0000313" key="6">
    <source>
        <dbReference type="EMBL" id="RWS20635.1"/>
    </source>
</evidence>
<dbReference type="GO" id="GO:0003940">
    <property type="term" value="F:L-iduronidase activity"/>
    <property type="evidence" value="ECO:0007669"/>
    <property type="project" value="TreeGrafter"/>
</dbReference>
<feature type="domain" description="Glycosyl hydrolases family 39 N-terminal catalytic" evidence="5">
    <location>
        <begin position="12"/>
        <end position="437"/>
    </location>
</feature>
<dbReference type="SUPFAM" id="SSF51445">
    <property type="entry name" value="(Trans)glycosidases"/>
    <property type="match status" value="1"/>
</dbReference>
<evidence type="ECO:0000256" key="3">
    <source>
        <dbReference type="ARBA" id="ARBA00023295"/>
    </source>
</evidence>
<evidence type="ECO:0000313" key="7">
    <source>
        <dbReference type="Proteomes" id="UP000288716"/>
    </source>
</evidence>
<proteinExistence type="inferred from homology"/>
<dbReference type="Gene3D" id="2.60.40.1500">
    <property type="entry name" value="Glycosyl hydrolase domain, family 39"/>
    <property type="match status" value="1"/>
</dbReference>
<comment type="similarity">
    <text evidence="1">Belongs to the glycosyl hydrolase 39 family.</text>
</comment>
<feature type="active site" description="Proton donor" evidence="4">
    <location>
        <position position="112"/>
    </location>
</feature>
<keyword evidence="3" id="KW-0326">Glycosidase</keyword>
<dbReference type="Gene3D" id="2.60.40.10">
    <property type="entry name" value="Immunoglobulins"/>
    <property type="match status" value="1"/>
</dbReference>
<gene>
    <name evidence="6" type="ORF">B4U80_02417</name>
</gene>
<dbReference type="PANTHER" id="PTHR12631">
    <property type="entry name" value="ALPHA-L-IDURONIDASE"/>
    <property type="match status" value="1"/>
</dbReference>
<dbReference type="PANTHER" id="PTHR12631:SF8">
    <property type="entry name" value="ALPHA-L-IDURONIDASE"/>
    <property type="match status" value="1"/>
</dbReference>
<comment type="caution">
    <text evidence="6">The sequence shown here is derived from an EMBL/GenBank/DDBJ whole genome shotgun (WGS) entry which is preliminary data.</text>
</comment>
<dbReference type="InterPro" id="IPR051923">
    <property type="entry name" value="Glycosyl_Hydrolase_39"/>
</dbReference>
<evidence type="ECO:0000256" key="4">
    <source>
        <dbReference type="PIRSR" id="PIRSR600514-1"/>
    </source>
</evidence>
<evidence type="ECO:0000259" key="5">
    <source>
        <dbReference type="Pfam" id="PF01229"/>
    </source>
</evidence>
<keyword evidence="7" id="KW-1185">Reference proteome</keyword>
<dbReference type="PROSITE" id="PS01027">
    <property type="entry name" value="GLYCOSYL_HYDROL_F39"/>
    <property type="match status" value="1"/>
</dbReference>
<dbReference type="InterPro" id="IPR049165">
    <property type="entry name" value="GH39_as"/>
</dbReference>
<dbReference type="SUPFAM" id="SSF51011">
    <property type="entry name" value="Glycosyl hydrolase domain"/>
    <property type="match status" value="1"/>
</dbReference>
<dbReference type="EMBL" id="NCKV01016392">
    <property type="protein sequence ID" value="RWS20635.1"/>
    <property type="molecule type" value="Genomic_DNA"/>
</dbReference>
<dbReference type="PRINTS" id="PR00745">
    <property type="entry name" value="GLHYDRLASE39"/>
</dbReference>
<dbReference type="OrthoDB" id="15153at2759"/>
<dbReference type="STRING" id="299467.A0A443RZE3"/>
<dbReference type="Gene3D" id="3.20.20.80">
    <property type="entry name" value="Glycosidases"/>
    <property type="match status" value="1"/>
</dbReference>
<dbReference type="InterPro" id="IPR013783">
    <property type="entry name" value="Ig-like_fold"/>
</dbReference>
<sequence length="528" mass="61754">MLQNLAIIGAMPGRNYKQVRIHWLLNLIKAEFNNGDIRFDFSKLDELVKRLHQYRLKPGFELMGNPSNIFSNFSNATELHLFKRLVTELSSRYVSMFGIDFVKQWNFENWNEPNNRDFDGLNFTFNSFNNYYDACSSGLKETSEELRLGGVSERCLPIKNESFCMSLLNHTANGINYFSKKKNDTKLDFIALHEKGKDNDVDVIIEKEITVINAIHSRFPQLRNKQVMNEEGDPIVKWSDPYIWNTDSNYASIAAEIMIKHIDHYFSKNNSVYFQLLSNDNAFLSYYPYQFEQRTLLARFQMNNTKPQTVQFIKKPIYTALGLFDYLGDNLLFTGFDHNEKVTVSSVATFESTEERQMYAILVSASPYKSRQADEIVDLKLVVDFNGCSVNEDWKWRRYVVNNIESNPYKVWTSRGKPDFPSKSLLQNMRNKEGPFTSSLEHVKVKHNTWKHSLTLYAPEVTLFLLCSKSEKFDEQILNLKWISVSETDVLFVWSPVQNKCILSYHVEYSEYETGKFERINKKEIIYP</sequence>
<dbReference type="AlphaFoldDB" id="A0A443RZE3"/>